<name>A0A089M8D6_9BACL</name>
<evidence type="ECO:0000313" key="3">
    <source>
        <dbReference type="Proteomes" id="UP000029500"/>
    </source>
</evidence>
<dbReference type="RefSeq" id="WP_025706233.1">
    <property type="nucleotide sequence ID" value="NZ_CP009287.1"/>
</dbReference>
<dbReference type="InterPro" id="IPR018330">
    <property type="entry name" value="RecT_fam"/>
</dbReference>
<dbReference type="HOGENOM" id="CLU_1010830_0_0_9"/>
<proteinExistence type="predicted"/>
<dbReference type="AlphaFoldDB" id="A0A089M8D6"/>
<dbReference type="GO" id="GO:0003677">
    <property type="term" value="F:DNA binding"/>
    <property type="evidence" value="ECO:0007669"/>
    <property type="project" value="InterPro"/>
</dbReference>
<dbReference type="OrthoDB" id="1045432at2"/>
<dbReference type="STRING" id="189425.PGRAT_19045"/>
<evidence type="ECO:0000313" key="2">
    <source>
        <dbReference type="EMBL" id="AIQ69502.1"/>
    </source>
</evidence>
<evidence type="ECO:0000256" key="1">
    <source>
        <dbReference type="SAM" id="MobiDB-lite"/>
    </source>
</evidence>
<gene>
    <name evidence="2" type="ORF">PGRAT_19045</name>
</gene>
<feature type="region of interest" description="Disordered" evidence="1">
    <location>
        <begin position="221"/>
        <end position="253"/>
    </location>
</feature>
<reference evidence="2 3" key="1">
    <citation type="submission" date="2014-08" db="EMBL/GenBank/DDBJ databases">
        <title>Comparative genomics of the Paenibacillus odorifer group.</title>
        <authorList>
            <person name="den Bakker H.C."/>
            <person name="Tsai Y.-C."/>
            <person name="Martin N."/>
            <person name="Korlach J."/>
            <person name="Wiedmann M."/>
        </authorList>
    </citation>
    <scope>NUCLEOTIDE SEQUENCE [LARGE SCALE GENOMIC DNA]</scope>
    <source>
        <strain evidence="2 3">DSM 15220</strain>
    </source>
</reference>
<dbReference type="EMBL" id="CP009287">
    <property type="protein sequence ID" value="AIQ69502.1"/>
    <property type="molecule type" value="Genomic_DNA"/>
</dbReference>
<dbReference type="GO" id="GO:0006259">
    <property type="term" value="P:DNA metabolic process"/>
    <property type="evidence" value="ECO:0007669"/>
    <property type="project" value="InterPro"/>
</dbReference>
<keyword evidence="3" id="KW-1185">Reference proteome</keyword>
<dbReference type="Proteomes" id="UP000029500">
    <property type="component" value="Chromosome"/>
</dbReference>
<feature type="compositionally biased region" description="Polar residues" evidence="1">
    <location>
        <begin position="222"/>
        <end position="232"/>
    </location>
</feature>
<protein>
    <submittedName>
        <fullName evidence="2">Recombinase</fullName>
    </submittedName>
</protein>
<dbReference type="Pfam" id="PF03837">
    <property type="entry name" value="RecT"/>
    <property type="match status" value="1"/>
</dbReference>
<organism evidence="2 3">
    <name type="scientific">Paenibacillus graminis</name>
    <dbReference type="NCBI Taxonomy" id="189425"/>
    <lineage>
        <taxon>Bacteria</taxon>
        <taxon>Bacillati</taxon>
        <taxon>Bacillota</taxon>
        <taxon>Bacilli</taxon>
        <taxon>Bacillales</taxon>
        <taxon>Paenibacillaceae</taxon>
        <taxon>Paenibacillus</taxon>
    </lineage>
</organism>
<dbReference type="eggNOG" id="COG3723">
    <property type="taxonomic scope" value="Bacteria"/>
</dbReference>
<accession>A0A089M8D6</accession>
<sequence>MTVAIETQVQETLDRILDSKHDALPSDFKKKRFSENCKVYVAEEKDLHKYTIDDIVANLFKGAVLGLDFLAKECHLITGGVDLKFQTDYKGEMKLTKKYSVRPMLDVYAKNVREGDIFREQIIEGRPAIHFDPLPFNASKIIGSFAIALFQDGGMVYESIPAGEIEEIRKNYGKSLGDAWEKSQGEMYKRTVLRRLCKTIETDFDAEQRLIYEMGGAFEFTKQPTRSRQQSPFNPPEESEVIQNDRAAETDQG</sequence>
<dbReference type="KEGG" id="pgm:PGRAT_19045"/>